<name>A0A6P2BRQ1_9ACTN</name>
<reference evidence="2 3" key="1">
    <citation type="submission" date="2018-11" db="EMBL/GenBank/DDBJ databases">
        <title>Trebonia kvetii gen.nov., sp.nov., a novel acidophilic actinobacterium, and proposal of the new actinobacterial family Treboniaceae fam. nov.</title>
        <authorList>
            <person name="Rapoport D."/>
            <person name="Sagova-Mareckova M."/>
            <person name="Sedlacek I."/>
            <person name="Provaznik J."/>
            <person name="Kralova S."/>
            <person name="Pavlinic D."/>
            <person name="Benes V."/>
            <person name="Kopecky J."/>
        </authorList>
    </citation>
    <scope>NUCLEOTIDE SEQUENCE [LARGE SCALE GENOMIC DNA]</scope>
    <source>
        <strain evidence="2 3">15Tr583</strain>
    </source>
</reference>
<comment type="caution">
    <text evidence="2">The sequence shown here is derived from an EMBL/GenBank/DDBJ whole genome shotgun (WGS) entry which is preliminary data.</text>
</comment>
<dbReference type="AlphaFoldDB" id="A0A6P2BRQ1"/>
<sequence>MAEQAVQLAPAATRLTVQPNAVLASRRLDFSKPLVAAGVPLPAAALIRQSAARSRVLFAEVGVPALADRSEPAATVRCARPGQPLHSGSAARRAR</sequence>
<accession>A0A6P2BRQ1</accession>
<evidence type="ECO:0000313" key="2">
    <source>
        <dbReference type="EMBL" id="TVZ01759.1"/>
    </source>
</evidence>
<feature type="region of interest" description="Disordered" evidence="1">
    <location>
        <begin position="70"/>
        <end position="95"/>
    </location>
</feature>
<dbReference type="Proteomes" id="UP000460272">
    <property type="component" value="Unassembled WGS sequence"/>
</dbReference>
<dbReference type="RefSeq" id="WP_145858603.1">
    <property type="nucleotide sequence ID" value="NZ_RPFW01000006.1"/>
</dbReference>
<gene>
    <name evidence="2" type="ORF">EAS64_30345</name>
</gene>
<proteinExistence type="predicted"/>
<evidence type="ECO:0000313" key="3">
    <source>
        <dbReference type="Proteomes" id="UP000460272"/>
    </source>
</evidence>
<evidence type="ECO:0000256" key="1">
    <source>
        <dbReference type="SAM" id="MobiDB-lite"/>
    </source>
</evidence>
<dbReference type="EMBL" id="RPFW01000006">
    <property type="protein sequence ID" value="TVZ01759.1"/>
    <property type="molecule type" value="Genomic_DNA"/>
</dbReference>
<protein>
    <submittedName>
        <fullName evidence="2">Uncharacterized protein</fullName>
    </submittedName>
</protein>
<organism evidence="2 3">
    <name type="scientific">Trebonia kvetii</name>
    <dbReference type="NCBI Taxonomy" id="2480626"/>
    <lineage>
        <taxon>Bacteria</taxon>
        <taxon>Bacillati</taxon>
        <taxon>Actinomycetota</taxon>
        <taxon>Actinomycetes</taxon>
        <taxon>Streptosporangiales</taxon>
        <taxon>Treboniaceae</taxon>
        <taxon>Trebonia</taxon>
    </lineage>
</organism>
<keyword evidence="3" id="KW-1185">Reference proteome</keyword>